<evidence type="ECO:0000313" key="1">
    <source>
        <dbReference type="EMBL" id="OHA47621.1"/>
    </source>
</evidence>
<name>A0A1G2PJ11_9BACT</name>
<dbReference type="AlphaFoldDB" id="A0A1G2PJ11"/>
<dbReference type="EMBL" id="MHSS01000015">
    <property type="protein sequence ID" value="OHA47621.1"/>
    <property type="molecule type" value="Genomic_DNA"/>
</dbReference>
<comment type="caution">
    <text evidence="1">The sequence shown here is derived from an EMBL/GenBank/DDBJ whole genome shotgun (WGS) entry which is preliminary data.</text>
</comment>
<reference evidence="1 2" key="1">
    <citation type="journal article" date="2016" name="Nat. Commun.">
        <title>Thousands of microbial genomes shed light on interconnected biogeochemical processes in an aquifer system.</title>
        <authorList>
            <person name="Anantharaman K."/>
            <person name="Brown C.T."/>
            <person name="Hug L.A."/>
            <person name="Sharon I."/>
            <person name="Castelle C.J."/>
            <person name="Probst A.J."/>
            <person name="Thomas B.C."/>
            <person name="Singh A."/>
            <person name="Wilkins M.J."/>
            <person name="Karaoz U."/>
            <person name="Brodie E.L."/>
            <person name="Williams K.H."/>
            <person name="Hubbard S.S."/>
            <person name="Banfield J.F."/>
        </authorList>
    </citation>
    <scope>NUCLEOTIDE SEQUENCE [LARGE SCALE GENOMIC DNA]</scope>
</reference>
<accession>A0A1G2PJ11</accession>
<sequence length="140" mass="16050">MANENPRATSERPEVLHPRWEEVLGEHREAIGRPERHDEIKERLRERVQEESHRIRPTVPVMPQQTVQGALVHPDARDIAAMPDARKVVALAQIALTEGIEPAIRLARSIDSAYVLDAFHDVLVDKLFNELIKRGKLHRQ</sequence>
<proteinExistence type="predicted"/>
<dbReference type="STRING" id="1802362.A2806_03310"/>
<gene>
    <name evidence="1" type="ORF">A2806_03310</name>
</gene>
<protein>
    <submittedName>
        <fullName evidence="1">Uncharacterized protein</fullName>
    </submittedName>
</protein>
<dbReference type="Proteomes" id="UP000177629">
    <property type="component" value="Unassembled WGS sequence"/>
</dbReference>
<evidence type="ECO:0000313" key="2">
    <source>
        <dbReference type="Proteomes" id="UP000177629"/>
    </source>
</evidence>
<organism evidence="1 2">
    <name type="scientific">Candidatus Terrybacteria bacterium RIFCSPHIGHO2_01_FULL_48_17</name>
    <dbReference type="NCBI Taxonomy" id="1802362"/>
    <lineage>
        <taxon>Bacteria</taxon>
        <taxon>Candidatus Terryibacteriota</taxon>
    </lineage>
</organism>